<feature type="compositionally biased region" description="Low complexity" evidence="4">
    <location>
        <begin position="1113"/>
        <end position="1125"/>
    </location>
</feature>
<keyword evidence="3" id="KW-0175">Coiled coil</keyword>
<feature type="region of interest" description="Disordered" evidence="4">
    <location>
        <begin position="889"/>
        <end position="1002"/>
    </location>
</feature>
<feature type="compositionally biased region" description="Polar residues" evidence="4">
    <location>
        <begin position="960"/>
        <end position="983"/>
    </location>
</feature>
<feature type="domain" description="BAG" evidence="5">
    <location>
        <begin position="576"/>
        <end position="653"/>
    </location>
</feature>
<feature type="region of interest" description="Disordered" evidence="4">
    <location>
        <begin position="837"/>
        <end position="864"/>
    </location>
</feature>
<dbReference type="Pfam" id="PF00612">
    <property type="entry name" value="IQ"/>
    <property type="match status" value="1"/>
</dbReference>
<feature type="compositionally biased region" description="Basic and acidic residues" evidence="4">
    <location>
        <begin position="343"/>
        <end position="360"/>
    </location>
</feature>
<dbReference type="EMBL" id="JACEIK010000675">
    <property type="protein sequence ID" value="MCD7460749.1"/>
    <property type="molecule type" value="Genomic_DNA"/>
</dbReference>
<feature type="compositionally biased region" description="Basic and acidic residues" evidence="4">
    <location>
        <begin position="537"/>
        <end position="547"/>
    </location>
</feature>
<organism evidence="6 7">
    <name type="scientific">Datura stramonium</name>
    <name type="common">Jimsonweed</name>
    <name type="synonym">Common thornapple</name>
    <dbReference type="NCBI Taxonomy" id="4076"/>
    <lineage>
        <taxon>Eukaryota</taxon>
        <taxon>Viridiplantae</taxon>
        <taxon>Streptophyta</taxon>
        <taxon>Embryophyta</taxon>
        <taxon>Tracheophyta</taxon>
        <taxon>Spermatophyta</taxon>
        <taxon>Magnoliopsida</taxon>
        <taxon>eudicotyledons</taxon>
        <taxon>Gunneridae</taxon>
        <taxon>Pentapetalae</taxon>
        <taxon>asterids</taxon>
        <taxon>lamiids</taxon>
        <taxon>Solanales</taxon>
        <taxon>Solanaceae</taxon>
        <taxon>Solanoideae</taxon>
        <taxon>Datureae</taxon>
        <taxon>Datura</taxon>
    </lineage>
</organism>
<feature type="compositionally biased region" description="Basic and acidic residues" evidence="4">
    <location>
        <begin position="942"/>
        <end position="957"/>
    </location>
</feature>
<dbReference type="Gene3D" id="1.20.58.120">
    <property type="entry name" value="BAG domain"/>
    <property type="match status" value="1"/>
</dbReference>
<feature type="compositionally biased region" description="Basic and acidic residues" evidence="4">
    <location>
        <begin position="234"/>
        <end position="251"/>
    </location>
</feature>
<dbReference type="Pfam" id="PF02179">
    <property type="entry name" value="BAG"/>
    <property type="match status" value="1"/>
</dbReference>
<evidence type="ECO:0000256" key="2">
    <source>
        <dbReference type="ARBA" id="ARBA00023186"/>
    </source>
</evidence>
<evidence type="ECO:0000259" key="5">
    <source>
        <dbReference type="PROSITE" id="PS51035"/>
    </source>
</evidence>
<evidence type="ECO:0000256" key="1">
    <source>
        <dbReference type="ARBA" id="ARBA00022860"/>
    </source>
</evidence>
<name>A0ABS8SQH0_DATST</name>
<feature type="compositionally biased region" description="Basic and acidic residues" evidence="4">
    <location>
        <begin position="185"/>
        <end position="201"/>
    </location>
</feature>
<feature type="compositionally biased region" description="Basic and acidic residues" evidence="4">
    <location>
        <begin position="908"/>
        <end position="935"/>
    </location>
</feature>
<gene>
    <name evidence="6" type="ORF">HAX54_044330</name>
</gene>
<feature type="compositionally biased region" description="Polar residues" evidence="4">
    <location>
        <begin position="1175"/>
        <end position="1186"/>
    </location>
</feature>
<feature type="region of interest" description="Disordered" evidence="4">
    <location>
        <begin position="269"/>
        <end position="474"/>
    </location>
</feature>
<keyword evidence="7" id="KW-1185">Reference proteome</keyword>
<accession>A0ABS8SQH0</accession>
<feature type="region of interest" description="Disordered" evidence="4">
    <location>
        <begin position="1170"/>
        <end position="1193"/>
    </location>
</feature>
<dbReference type="SUPFAM" id="SSF63491">
    <property type="entry name" value="BAG domain"/>
    <property type="match status" value="1"/>
</dbReference>
<dbReference type="InterPro" id="IPR003103">
    <property type="entry name" value="BAG_domain"/>
</dbReference>
<dbReference type="InterPro" id="IPR000048">
    <property type="entry name" value="IQ_motif_EF-hand-BS"/>
</dbReference>
<dbReference type="PROSITE" id="PS51035">
    <property type="entry name" value="BAG"/>
    <property type="match status" value="1"/>
</dbReference>
<keyword evidence="1" id="KW-0112">Calmodulin-binding</keyword>
<feature type="compositionally biased region" description="Polar residues" evidence="4">
    <location>
        <begin position="429"/>
        <end position="444"/>
    </location>
</feature>
<evidence type="ECO:0000313" key="7">
    <source>
        <dbReference type="Proteomes" id="UP000823775"/>
    </source>
</evidence>
<feature type="compositionally biased region" description="Basic and acidic residues" evidence="4">
    <location>
        <begin position="518"/>
        <end position="529"/>
    </location>
</feature>
<protein>
    <recommendedName>
        <fullName evidence="5">BAG domain-containing protein</fullName>
    </recommendedName>
</protein>
<comment type="caution">
    <text evidence="6">The sequence shown here is derived from an EMBL/GenBank/DDBJ whole genome shotgun (WGS) entry which is preliminary data.</text>
</comment>
<feature type="region of interest" description="Disordered" evidence="4">
    <location>
        <begin position="750"/>
        <end position="769"/>
    </location>
</feature>
<evidence type="ECO:0000256" key="3">
    <source>
        <dbReference type="SAM" id="Coils"/>
    </source>
</evidence>
<proteinExistence type="predicted"/>
<feature type="compositionally biased region" description="Basic and acidic residues" evidence="4">
    <location>
        <begin position="851"/>
        <end position="864"/>
    </location>
</feature>
<dbReference type="PANTHER" id="PTHR33322">
    <property type="entry name" value="BAG DOMAIN CONTAINING PROTEIN, EXPRESSED"/>
    <property type="match status" value="1"/>
</dbReference>
<evidence type="ECO:0000256" key="4">
    <source>
        <dbReference type="SAM" id="MobiDB-lite"/>
    </source>
</evidence>
<evidence type="ECO:0000313" key="6">
    <source>
        <dbReference type="EMBL" id="MCD7460749.1"/>
    </source>
</evidence>
<feature type="region of interest" description="Disordered" evidence="4">
    <location>
        <begin position="1105"/>
        <end position="1134"/>
    </location>
</feature>
<sequence>MYPMNRFVDSHPYQRNQVPYNPHCYPHFDSNPHHMNIDPTRSALPYESWPCGGSYGYPYPPQYHSCCIHNNSPSQCCAFRPPYPYLPSPTYSNCSYPAYPVMYPAHYVPPPHFNMEQPRYEYEKNMDRDHHCCGCPNHACSSKKGGSSVKIEEHDQDKRNESNESLVPLGFKNCPYPVVWLPPDDMKNREHMKPNESNCKEQEEDPQVVKPRHFQQPNVWNVWPPHHGNNSESPKQREDLPEKQQHDDAIRKQFPFPIIWMPYKPEEAREKVSKETDSGLIAEQEPASPSKITKPMLHDSQDKRSNSIENEVNSRSEIRGKGLNKESVVKIIPVKQAEQNEVLDEKKEESSQRQDSDAKQKTSTQKGGRKQSPSPTKSSKLPPVCLRVDPLPRKKSSNGNSRSPSPPGGKKKLVESCSDSSKPPILSNEKGNAQLDKSSITSMPEKSIEVETSKSKEKVVEVAEGTAKEDKLQDQCTVFPDVKCQLRSQTAEGDTSKAANESRDQPDRVAVKAQSNSEGHHRGEAREPVNGEADGGDEMKREKRSKLSEDKAAIMIQSAYRGFNVRRWEPLKKLKQIAKIKEQMAELKNRIQALESSADNEIDNKQRTIITEAIMGLLLKLDTLQGLHPTVRESRKSVARELVNLQEKLDLLNCKKHPAESEQALTAKSSEDICRTVEDKVSLQGGEEVRSLDQDDGLAKGGEGIKSDAEGLPEEQPLCATEMLPNTQDVGNAVLVEKDDSKDVEEVMESFSGGSAVETGDGAAETPFESKEKAADKLLDENTAVVEKLEEPDEAEQSLPNSIPFSEELIANSGSEVRGSGFKEKGDIADEWEELPGGVLDEETSGQGSAEIRKDKVLQHDKGDLTAHIPEGEVSDTEGLEHHHLEALGETPVVLGPENTPSINGVKENAEVLERDAAVPTDIPKREKEDARPLNEDANISHVHDKVGMEKNNKELEQGGTASDGFSQSQEDTITTKQPADTTNTEESETVEILQEKTQNSVDRDIEILDSGKNIEQSAEPQLSSVTNDQVQEYHIQDKQKVGKENMEVQGEELPASNDAVVSVPENEGKEHNVDVEQRAVEQNFEMHGEEPVAADDAAPVTVEPVDGGKAMAAPTSEAATTETELSGDQSTYPATCDAVEGNSAGVADSFDSTPTEVRAMDAKELKEWKKVDMSPSSPTGSQVSCDSDALSESDRKLIEENEKLREMMEKLMKAGNEQLTAIASLSGRVKDLEKRLSRKKKLKLRRNRMPSAGSACMKPSNDALTDRAVGLAM</sequence>
<feature type="region of interest" description="Disordered" evidence="4">
    <location>
        <begin position="487"/>
        <end position="547"/>
    </location>
</feature>
<reference evidence="6 7" key="1">
    <citation type="journal article" date="2021" name="BMC Genomics">
        <title>Datura genome reveals duplications of psychoactive alkaloid biosynthetic genes and high mutation rate following tissue culture.</title>
        <authorList>
            <person name="Rajewski A."/>
            <person name="Carter-House D."/>
            <person name="Stajich J."/>
            <person name="Litt A."/>
        </authorList>
    </citation>
    <scope>NUCLEOTIDE SEQUENCE [LARGE SCALE GENOMIC DNA]</scope>
    <source>
        <strain evidence="6">AR-01</strain>
    </source>
</reference>
<feature type="region of interest" description="Disordered" evidence="4">
    <location>
        <begin position="185"/>
        <end position="254"/>
    </location>
</feature>
<feature type="compositionally biased region" description="Basic and acidic residues" evidence="4">
    <location>
        <begin position="150"/>
        <end position="162"/>
    </location>
</feature>
<keyword evidence="2" id="KW-0143">Chaperone</keyword>
<dbReference type="Proteomes" id="UP000823775">
    <property type="component" value="Unassembled WGS sequence"/>
</dbReference>
<feature type="compositionally biased region" description="Basic and acidic residues" evidence="4">
    <location>
        <begin position="446"/>
        <end position="473"/>
    </location>
</feature>
<feature type="region of interest" description="Disordered" evidence="4">
    <location>
        <begin position="1245"/>
        <end position="1274"/>
    </location>
</feature>
<dbReference type="InterPro" id="IPR036533">
    <property type="entry name" value="BAG_dom_sf"/>
</dbReference>
<dbReference type="SMART" id="SM00264">
    <property type="entry name" value="BAG"/>
    <property type="match status" value="1"/>
</dbReference>
<feature type="compositionally biased region" description="Basic and acidic residues" evidence="4">
    <location>
        <begin position="500"/>
        <end position="510"/>
    </location>
</feature>
<dbReference type="InterPro" id="IPR040400">
    <property type="entry name" value="BAG5/6/7/8"/>
</dbReference>
<dbReference type="PROSITE" id="PS50096">
    <property type="entry name" value="IQ"/>
    <property type="match status" value="1"/>
</dbReference>
<feature type="compositionally biased region" description="Polar residues" evidence="4">
    <location>
        <begin position="487"/>
        <end position="499"/>
    </location>
</feature>
<feature type="compositionally biased region" description="Low complexity" evidence="4">
    <location>
        <begin position="370"/>
        <end position="383"/>
    </location>
</feature>
<feature type="coiled-coil region" evidence="3">
    <location>
        <begin position="577"/>
        <end position="604"/>
    </location>
</feature>
<feature type="compositionally biased region" description="Basic and acidic residues" evidence="4">
    <location>
        <begin position="296"/>
        <end position="328"/>
    </location>
</feature>
<dbReference type="PANTHER" id="PTHR33322:SF16">
    <property type="entry name" value="BAG FAMILY MOLECULAR CHAPERONE REGULATOR 6"/>
    <property type="match status" value="1"/>
</dbReference>
<feature type="region of interest" description="Disordered" evidence="4">
    <location>
        <begin position="140"/>
        <end position="166"/>
    </location>
</feature>